<evidence type="ECO:0000313" key="5">
    <source>
        <dbReference type="Proteomes" id="UP000016930"/>
    </source>
</evidence>
<name>M2PMP9_CERS8</name>
<evidence type="ECO:0000259" key="2">
    <source>
        <dbReference type="Pfam" id="PF14613"/>
    </source>
</evidence>
<feature type="region of interest" description="Disordered" evidence="1">
    <location>
        <begin position="182"/>
        <end position="334"/>
    </location>
</feature>
<evidence type="ECO:0000259" key="3">
    <source>
        <dbReference type="Pfam" id="PF19343"/>
    </source>
</evidence>
<dbReference type="AlphaFoldDB" id="M2PMP9"/>
<dbReference type="InterPro" id="IPR045967">
    <property type="entry name" value="HAM1-like_N"/>
</dbReference>
<dbReference type="Pfam" id="PF19343">
    <property type="entry name" value="HAM1_N"/>
    <property type="match status" value="1"/>
</dbReference>
<dbReference type="PANTHER" id="PTHR31138">
    <property type="entry name" value="CHROMOSOME 19, WHOLE GENOME SHOTGUN SEQUENCE"/>
    <property type="match status" value="1"/>
</dbReference>
<feature type="region of interest" description="Disordered" evidence="1">
    <location>
        <begin position="793"/>
        <end position="833"/>
    </location>
</feature>
<dbReference type="Pfam" id="PF14613">
    <property type="entry name" value="HAM1_C"/>
    <property type="match status" value="1"/>
</dbReference>
<feature type="compositionally biased region" description="Basic and acidic residues" evidence="1">
    <location>
        <begin position="797"/>
        <end position="808"/>
    </location>
</feature>
<accession>M2PMP9</accession>
<proteinExistence type="predicted"/>
<organism evidence="4 5">
    <name type="scientific">Ceriporiopsis subvermispora (strain B)</name>
    <name type="common">White-rot fungus</name>
    <name type="synonym">Gelatoporia subvermispora</name>
    <dbReference type="NCBI Taxonomy" id="914234"/>
    <lineage>
        <taxon>Eukaryota</taxon>
        <taxon>Fungi</taxon>
        <taxon>Dikarya</taxon>
        <taxon>Basidiomycota</taxon>
        <taxon>Agaricomycotina</taxon>
        <taxon>Agaricomycetes</taxon>
        <taxon>Polyporales</taxon>
        <taxon>Gelatoporiaceae</taxon>
        <taxon>Gelatoporia</taxon>
    </lineage>
</organism>
<protein>
    <submittedName>
        <fullName evidence="4">Uncharacterized protein</fullName>
    </submittedName>
</protein>
<feature type="domain" description="HAM1-like N-terminal" evidence="3">
    <location>
        <begin position="16"/>
        <end position="675"/>
    </location>
</feature>
<dbReference type="Proteomes" id="UP000016930">
    <property type="component" value="Unassembled WGS sequence"/>
</dbReference>
<dbReference type="EMBL" id="KB445796">
    <property type="protein sequence ID" value="EMD37684.1"/>
    <property type="molecule type" value="Genomic_DNA"/>
</dbReference>
<dbReference type="Gene3D" id="3.15.10.10">
    <property type="entry name" value="Bactericidal permeability-increasing protein, domain 1"/>
    <property type="match status" value="1"/>
</dbReference>
<feature type="compositionally biased region" description="Basic and acidic residues" evidence="1">
    <location>
        <begin position="325"/>
        <end position="334"/>
    </location>
</feature>
<feature type="compositionally biased region" description="Basic and acidic residues" evidence="1">
    <location>
        <begin position="183"/>
        <end position="210"/>
    </location>
</feature>
<dbReference type="STRING" id="914234.M2PMP9"/>
<gene>
    <name evidence="4" type="ORF">CERSUDRAFT_105609</name>
</gene>
<evidence type="ECO:0000256" key="1">
    <source>
        <dbReference type="SAM" id="MobiDB-lite"/>
    </source>
</evidence>
<dbReference type="PANTHER" id="PTHR31138:SF1">
    <property type="entry name" value="PDZ DOMAIN-CONTAINING PROTEIN"/>
    <property type="match status" value="1"/>
</dbReference>
<dbReference type="OrthoDB" id="19394at2759"/>
<dbReference type="InterPro" id="IPR017943">
    <property type="entry name" value="Bactericidal_perm-incr_a/b_dom"/>
</dbReference>
<keyword evidence="5" id="KW-1185">Reference proteome</keyword>
<feature type="compositionally biased region" description="Low complexity" evidence="1">
    <location>
        <begin position="271"/>
        <end position="284"/>
    </location>
</feature>
<dbReference type="InterPro" id="IPR027842">
    <property type="entry name" value="HAM1-like_C"/>
</dbReference>
<feature type="domain" description="HAM1-like C-terminal" evidence="2">
    <location>
        <begin position="687"/>
        <end position="831"/>
    </location>
</feature>
<dbReference type="SUPFAM" id="SSF55394">
    <property type="entry name" value="Bactericidal permeability-increasing protein, BPI"/>
    <property type="match status" value="1"/>
</dbReference>
<feature type="compositionally biased region" description="Polar residues" evidence="1">
    <location>
        <begin position="812"/>
        <end position="823"/>
    </location>
</feature>
<reference evidence="4 5" key="1">
    <citation type="journal article" date="2012" name="Proc. Natl. Acad. Sci. U.S.A.">
        <title>Comparative genomics of Ceriporiopsis subvermispora and Phanerochaete chrysosporium provide insight into selective ligninolysis.</title>
        <authorList>
            <person name="Fernandez-Fueyo E."/>
            <person name="Ruiz-Duenas F.J."/>
            <person name="Ferreira P."/>
            <person name="Floudas D."/>
            <person name="Hibbett D.S."/>
            <person name="Canessa P."/>
            <person name="Larrondo L.F."/>
            <person name="James T.Y."/>
            <person name="Seelenfreund D."/>
            <person name="Lobos S."/>
            <person name="Polanco R."/>
            <person name="Tello M."/>
            <person name="Honda Y."/>
            <person name="Watanabe T."/>
            <person name="Watanabe T."/>
            <person name="Ryu J.S."/>
            <person name="Kubicek C.P."/>
            <person name="Schmoll M."/>
            <person name="Gaskell J."/>
            <person name="Hammel K.E."/>
            <person name="St John F.J."/>
            <person name="Vanden Wymelenberg A."/>
            <person name="Sabat G."/>
            <person name="Splinter BonDurant S."/>
            <person name="Syed K."/>
            <person name="Yadav J.S."/>
            <person name="Doddapaneni H."/>
            <person name="Subramanian V."/>
            <person name="Lavin J.L."/>
            <person name="Oguiza J.A."/>
            <person name="Perez G."/>
            <person name="Pisabarro A.G."/>
            <person name="Ramirez L."/>
            <person name="Santoyo F."/>
            <person name="Master E."/>
            <person name="Coutinho P.M."/>
            <person name="Henrissat B."/>
            <person name="Lombard V."/>
            <person name="Magnuson J.K."/>
            <person name="Kuees U."/>
            <person name="Hori C."/>
            <person name="Igarashi K."/>
            <person name="Samejima M."/>
            <person name="Held B.W."/>
            <person name="Barry K.W."/>
            <person name="LaButti K.M."/>
            <person name="Lapidus A."/>
            <person name="Lindquist E.A."/>
            <person name="Lucas S.M."/>
            <person name="Riley R."/>
            <person name="Salamov A.A."/>
            <person name="Hoffmeister D."/>
            <person name="Schwenk D."/>
            <person name="Hadar Y."/>
            <person name="Yarden O."/>
            <person name="de Vries R.P."/>
            <person name="Wiebenga A."/>
            <person name="Stenlid J."/>
            <person name="Eastwood D."/>
            <person name="Grigoriev I.V."/>
            <person name="Berka R.M."/>
            <person name="Blanchette R.A."/>
            <person name="Kersten P."/>
            <person name="Martinez A.T."/>
            <person name="Vicuna R."/>
            <person name="Cullen D."/>
        </authorList>
    </citation>
    <scope>NUCLEOTIDE SEQUENCE [LARGE SCALE GENOMIC DNA]</scope>
    <source>
        <strain evidence="4 5">B</strain>
    </source>
</reference>
<sequence length="833" mass="94863">MTLLMATKDISEKPSAFSVTNPVDKEKANRDIERKLRFYGVVSALQQSRVPTNDQIDAALTYAIDHSPIPTDELSPAGQTLIQDIRDILDSTRTLVQEKNSGELLQNFVWHTRDVDTDRAKKDPNEVLPVDNDKVRSDAQTAQQHLRTLASLVLTNSEVRKLIEDFSVIGRDLLSRGAMKAAEMTRPDEERLRRVDEPAPDHRFVSEGGREVGPNETPVPEVQIPGTGHRVKHDPRHEDPIQGTRLQTESGEEKRADQLADEAQQTRNCLAQRAQEEAQNQQQDIRQRVGDDPVPNDQEEAQQKKRSLQQKMASVKDSLTGAVPPEHRDKAQEHTQRVKDFFREEYFPEERRDQLIWRMKKAIYECQNHRDYKESMQWLLDIIEEYASHGRTVAEHGKDSHQKLTSDPALQQSMSELRTLLERFANGQSLDQIGNAMRALYEDSQNDEGLRHWFHDVDAYIREVLLQPGFVLDDQCNEQANTLRDNGRQFYDGKYKGHFDNLFNSITDWFSAFGSDPLNRRWGSGWAKLTKDLLFDSDGNLQYKPELWQDIKNVILPGLIDWIGYVPIPRIEYTDDAIDLVIENMALAGSNLFPNVVSMEARNFLKFSPYKNIGDEQHHEVTLTFSQIHADMRDMAFYYRKKTGMPKMTDSGIADVLLGGTGMTVTAHIASATRDRSSVFHVKDVNVKVDSLKFSIRDSKHDTLYKALGPLATGLIKKQLQKAIGQAVTTALEYVDGQLVSVRDQMAEAKQRDDTNRAQVLKEQLFDRQKAQAEHVKGKADERNAQFKVVTQPGHELLPDKGHPEGWVKKTAAQQQVASSGSEWRSDAFNIRQ</sequence>
<dbReference type="GO" id="GO:0008289">
    <property type="term" value="F:lipid binding"/>
    <property type="evidence" value="ECO:0007669"/>
    <property type="project" value="InterPro"/>
</dbReference>
<evidence type="ECO:0000313" key="4">
    <source>
        <dbReference type="EMBL" id="EMD37684.1"/>
    </source>
</evidence>
<dbReference type="HOGENOM" id="CLU_007183_0_0_1"/>